<accession>A0A368P5W3</accession>
<dbReference type="OrthoDB" id="1462460at2"/>
<dbReference type="PROSITE" id="PS51257">
    <property type="entry name" value="PROKAR_LIPOPROTEIN"/>
    <property type="match status" value="1"/>
</dbReference>
<evidence type="ECO:0008006" key="3">
    <source>
        <dbReference type="Google" id="ProtNLM"/>
    </source>
</evidence>
<gene>
    <name evidence="1" type="ORF">DU428_02560</name>
</gene>
<reference evidence="1 2" key="1">
    <citation type="submission" date="2018-07" db="EMBL/GenBank/DDBJ databases">
        <title>Oceanihabitans testaceum sp. nov., isolated from marine sediment.</title>
        <authorList>
            <person name="Li C.-M."/>
        </authorList>
    </citation>
    <scope>NUCLEOTIDE SEQUENCE [LARGE SCALE GENOMIC DNA]</scope>
    <source>
        <strain evidence="1 2">S9-10</strain>
    </source>
</reference>
<protein>
    <recommendedName>
        <fullName evidence="3">Lipoprotein</fullName>
    </recommendedName>
</protein>
<evidence type="ECO:0000313" key="2">
    <source>
        <dbReference type="Proteomes" id="UP000252249"/>
    </source>
</evidence>
<evidence type="ECO:0000313" key="1">
    <source>
        <dbReference type="EMBL" id="RCU58277.1"/>
    </source>
</evidence>
<dbReference type="Proteomes" id="UP000252249">
    <property type="component" value="Unassembled WGS sequence"/>
</dbReference>
<name>A0A368P5W3_9FLAO</name>
<dbReference type="RefSeq" id="WP_113965732.1">
    <property type="nucleotide sequence ID" value="NZ_JAWVXR010000001.1"/>
</dbReference>
<comment type="caution">
    <text evidence="1">The sequence shown here is derived from an EMBL/GenBank/DDBJ whole genome shotgun (WGS) entry which is preliminary data.</text>
</comment>
<sequence length="150" mass="17765">MKTSNIFLLCIFFVFACKSHAPFTNLKEKQESIALIKNKINLTNEEFYLLKKEDSILFEISKSIKKNIRISLIKRRIDSFNLNSYTKDEFLQMLKVDRIGNGWEIELDRDGKLRNYHKIENYKEAEGFLKKVDSAFSKDNKVKMDTLRNK</sequence>
<dbReference type="EMBL" id="QPIG01000001">
    <property type="protein sequence ID" value="RCU58277.1"/>
    <property type="molecule type" value="Genomic_DNA"/>
</dbReference>
<dbReference type="AlphaFoldDB" id="A0A368P5W3"/>
<organism evidence="1 2">
    <name type="scientific">Oceanihabitans sediminis</name>
    <dbReference type="NCBI Taxonomy" id="1812012"/>
    <lineage>
        <taxon>Bacteria</taxon>
        <taxon>Pseudomonadati</taxon>
        <taxon>Bacteroidota</taxon>
        <taxon>Flavobacteriia</taxon>
        <taxon>Flavobacteriales</taxon>
        <taxon>Flavobacteriaceae</taxon>
        <taxon>Oceanihabitans</taxon>
    </lineage>
</organism>
<proteinExistence type="predicted"/>
<keyword evidence="2" id="KW-1185">Reference proteome</keyword>